<gene>
    <name evidence="17" type="ORF">D5R95_09230</name>
</gene>
<keyword evidence="6 17" id="KW-0808">Transferase</keyword>
<dbReference type="EC" id="2.1.1.213" evidence="13"/>
<proteinExistence type="inferred from homology"/>
<evidence type="ECO:0000256" key="10">
    <source>
        <dbReference type="ARBA" id="ARBA00051883"/>
    </source>
</evidence>
<sequence length="345" mass="38567">MLYAVELSGEHETISCSETLSCLSTVGLKFSEVDRFDQAILLDIKGNRHFVEAKLKIVAERLALARCIIRVIDTCEPTESSIVNVFAKQDIPNDLQLDNTYVVRVKKVRTHNNLHGENLEKKIGGIIHRKGYKVNLQNPDRIFRILISKRCIIGSIIVSTNRTPYEERAPHNKPFFYPGVLMPKLARSLVNISKLKPNETFLDPFCGTGGILVEAGLLASNVVGLDVQEKIISGARLNLKHYEVSHDLIVGNATVLPIMDNSIDSIVTDPPYGRSALVYAKNLNNLYLESLLEIYRVLKPEKIAVVVTDKNIDGLALKAGFNIVDTHYQYVHRSLTRIISVLIKA</sequence>
<evidence type="ECO:0000256" key="15">
    <source>
        <dbReference type="PROSITE-ProRule" id="PRU00529"/>
    </source>
</evidence>
<evidence type="ECO:0000256" key="13">
    <source>
        <dbReference type="ARBA" id="ARBA00066936"/>
    </source>
</evidence>
<dbReference type="Pfam" id="PF01170">
    <property type="entry name" value="UPF0020"/>
    <property type="match status" value="1"/>
</dbReference>
<keyword evidence="9 15" id="KW-0694">RNA-binding</keyword>
<reference evidence="17 18" key="1">
    <citation type="submission" date="2018-08" db="EMBL/GenBank/DDBJ databases">
        <title>The metabolism and importance of syntrophic acetate oxidation coupled to methane or sulfide production in haloalkaline environments.</title>
        <authorList>
            <person name="Timmers P.H.A."/>
            <person name="Vavourakis C.D."/>
            <person name="Sorokin D.Y."/>
            <person name="Sinninghe Damste J.S."/>
            <person name="Muyzer G."/>
            <person name="Stams A.J.M."/>
            <person name="Plugge C.M."/>
        </authorList>
    </citation>
    <scope>NUCLEOTIDE SEQUENCE [LARGE SCALE GENOMIC DNA]</scope>
    <source>
        <strain evidence="17">MSAO_Arc3</strain>
    </source>
</reference>
<dbReference type="PANTHER" id="PTHR14911">
    <property type="entry name" value="THUMP DOMAIN-CONTAINING"/>
    <property type="match status" value="1"/>
</dbReference>
<evidence type="ECO:0000256" key="5">
    <source>
        <dbReference type="ARBA" id="ARBA00022603"/>
    </source>
</evidence>
<dbReference type="CDD" id="cd02440">
    <property type="entry name" value="AdoMet_MTases"/>
    <property type="match status" value="1"/>
</dbReference>
<dbReference type="PANTHER" id="PTHR14911:SF21">
    <property type="entry name" value="N2-METHYLGUANOSINE TRNA METHYLTRANSFERASE"/>
    <property type="match status" value="1"/>
</dbReference>
<evidence type="ECO:0000256" key="12">
    <source>
        <dbReference type="ARBA" id="ARBA00061338"/>
    </source>
</evidence>
<evidence type="ECO:0000256" key="11">
    <source>
        <dbReference type="ARBA" id="ARBA00054380"/>
    </source>
</evidence>
<comment type="similarity">
    <text evidence="12">Belongs to the methyltransferase superfamily. Trm-G10 family.</text>
</comment>
<feature type="domain" description="THUMP" evidence="16">
    <location>
        <begin position="52"/>
        <end position="158"/>
    </location>
</feature>
<dbReference type="GO" id="GO:0000049">
    <property type="term" value="F:tRNA binding"/>
    <property type="evidence" value="ECO:0007669"/>
    <property type="project" value="UniProtKB-KW"/>
</dbReference>
<protein>
    <recommendedName>
        <fullName evidence="13">tRNA (guanine(10)-N(2))-dimethyltransferase</fullName>
        <ecNumber evidence="13">2.1.1.213</ecNumber>
    </recommendedName>
    <alternativeName>
        <fullName evidence="14">tRNA:G10 dimethyltransferase</fullName>
    </alternativeName>
</protein>
<evidence type="ECO:0000256" key="1">
    <source>
        <dbReference type="ARBA" id="ARBA00004496"/>
    </source>
</evidence>
<dbReference type="CDD" id="cd11715">
    <property type="entry name" value="THUMP_AdoMetMT"/>
    <property type="match status" value="1"/>
</dbReference>
<evidence type="ECO:0000313" key="17">
    <source>
        <dbReference type="EMBL" id="RQD79929.1"/>
    </source>
</evidence>
<evidence type="ECO:0000256" key="9">
    <source>
        <dbReference type="ARBA" id="ARBA00022884"/>
    </source>
</evidence>
<dbReference type="InterPro" id="IPR029063">
    <property type="entry name" value="SAM-dependent_MTases_sf"/>
</dbReference>
<keyword evidence="3" id="KW-0963">Cytoplasm</keyword>
<evidence type="ECO:0000256" key="6">
    <source>
        <dbReference type="ARBA" id="ARBA00022679"/>
    </source>
</evidence>
<dbReference type="InterPro" id="IPR002052">
    <property type="entry name" value="DNA_methylase_N6_adenine_CS"/>
</dbReference>
<dbReference type="Gene3D" id="3.40.50.150">
    <property type="entry name" value="Vaccinia Virus protein VP39"/>
    <property type="match status" value="1"/>
</dbReference>
<dbReference type="InterPro" id="IPR000241">
    <property type="entry name" value="RlmKL-like_Mtase"/>
</dbReference>
<dbReference type="Proteomes" id="UP000284763">
    <property type="component" value="Unassembled WGS sequence"/>
</dbReference>
<name>A0A424YLY4_9EURY</name>
<dbReference type="SUPFAM" id="SSF53335">
    <property type="entry name" value="S-adenosyl-L-methionine-dependent methyltransferases"/>
    <property type="match status" value="1"/>
</dbReference>
<dbReference type="GO" id="GO:0160101">
    <property type="term" value="F:tRNA (guanine(10)-N2)-dimethyltransferase activity"/>
    <property type="evidence" value="ECO:0007669"/>
    <property type="project" value="UniProtKB-EC"/>
</dbReference>
<comment type="function">
    <text evidence="11">Catalyzes the adenosylmethionine-dependent methylation of the exocyclic amino group (N(2)) of guanosine at position 10 of various tRNAs. Acts via a two-step process that leads to the formation of either N(2)-monomethyl (m(2)G) or N(2)-dimethylguanosine (m(2)(2)G).</text>
</comment>
<keyword evidence="5 17" id="KW-0489">Methyltransferase</keyword>
<organism evidence="17 18">
    <name type="scientific">Methanosalsum natronophilum</name>
    <dbReference type="NCBI Taxonomy" id="768733"/>
    <lineage>
        <taxon>Archaea</taxon>
        <taxon>Methanobacteriati</taxon>
        <taxon>Methanobacteriota</taxon>
        <taxon>Stenosarchaea group</taxon>
        <taxon>Methanomicrobia</taxon>
        <taxon>Methanosarcinales</taxon>
        <taxon>Methanosarcinaceae</taxon>
        <taxon>Methanosalsum</taxon>
    </lineage>
</organism>
<dbReference type="PROSITE" id="PS00092">
    <property type="entry name" value="N6_MTASE"/>
    <property type="match status" value="1"/>
</dbReference>
<dbReference type="EMBL" id="QZAB01000589">
    <property type="protein sequence ID" value="RQD79929.1"/>
    <property type="molecule type" value="Genomic_DNA"/>
</dbReference>
<dbReference type="AlphaFoldDB" id="A0A424YLY4"/>
<evidence type="ECO:0000256" key="7">
    <source>
        <dbReference type="ARBA" id="ARBA00022691"/>
    </source>
</evidence>
<evidence type="ECO:0000256" key="2">
    <source>
        <dbReference type="ARBA" id="ARBA00011245"/>
    </source>
</evidence>
<dbReference type="PROSITE" id="PS51165">
    <property type="entry name" value="THUMP"/>
    <property type="match status" value="1"/>
</dbReference>
<evidence type="ECO:0000256" key="8">
    <source>
        <dbReference type="ARBA" id="ARBA00022694"/>
    </source>
</evidence>
<keyword evidence="8" id="KW-0819">tRNA processing</keyword>
<keyword evidence="4" id="KW-0820">tRNA-binding</keyword>
<dbReference type="FunFam" id="3.40.50.150:FF:000251">
    <property type="entry name" value="Putative RNA methylase"/>
    <property type="match status" value="1"/>
</dbReference>
<dbReference type="InterPro" id="IPR004114">
    <property type="entry name" value="THUMP_dom"/>
</dbReference>
<comment type="caution">
    <text evidence="17">The sequence shown here is derived from an EMBL/GenBank/DDBJ whole genome shotgun (WGS) entry which is preliminary data.</text>
</comment>
<dbReference type="SUPFAM" id="SSF143437">
    <property type="entry name" value="THUMP domain-like"/>
    <property type="match status" value="1"/>
</dbReference>
<evidence type="ECO:0000256" key="14">
    <source>
        <dbReference type="ARBA" id="ARBA00082665"/>
    </source>
</evidence>
<keyword evidence="7" id="KW-0949">S-adenosyl-L-methionine</keyword>
<dbReference type="PRINTS" id="PR00507">
    <property type="entry name" value="N12N6MTFRASE"/>
</dbReference>
<dbReference type="GO" id="GO:0030488">
    <property type="term" value="P:tRNA methylation"/>
    <property type="evidence" value="ECO:0007669"/>
    <property type="project" value="TreeGrafter"/>
</dbReference>
<accession>A0A424YLY4</accession>
<comment type="catalytic activity">
    <reaction evidence="10">
        <text>guanosine(10) in tRNA + 2 S-adenosyl-L-methionine = N(2)-dimethylguanosine(10) in tRNA + 2 S-adenosyl-L-homocysteine + 2 H(+)</text>
        <dbReference type="Rhea" id="RHEA:43124"/>
        <dbReference type="Rhea" id="RHEA-COMP:10355"/>
        <dbReference type="Rhea" id="RHEA-COMP:10358"/>
        <dbReference type="ChEBI" id="CHEBI:15378"/>
        <dbReference type="ChEBI" id="CHEBI:57856"/>
        <dbReference type="ChEBI" id="CHEBI:59789"/>
        <dbReference type="ChEBI" id="CHEBI:74269"/>
        <dbReference type="ChEBI" id="CHEBI:74513"/>
        <dbReference type="EC" id="2.1.1.213"/>
    </reaction>
</comment>
<comment type="subcellular location">
    <subcellularLocation>
        <location evidence="1">Cytoplasm</location>
    </subcellularLocation>
</comment>
<evidence type="ECO:0000259" key="16">
    <source>
        <dbReference type="PROSITE" id="PS51165"/>
    </source>
</evidence>
<evidence type="ECO:0000256" key="4">
    <source>
        <dbReference type="ARBA" id="ARBA00022555"/>
    </source>
</evidence>
<dbReference type="Gene3D" id="3.30.2130.30">
    <property type="match status" value="1"/>
</dbReference>
<evidence type="ECO:0000313" key="18">
    <source>
        <dbReference type="Proteomes" id="UP000284763"/>
    </source>
</evidence>
<comment type="subunit">
    <text evidence="2">Monomer.</text>
</comment>
<dbReference type="GO" id="GO:0005737">
    <property type="term" value="C:cytoplasm"/>
    <property type="evidence" value="ECO:0007669"/>
    <property type="project" value="UniProtKB-SubCell"/>
</dbReference>
<evidence type="ECO:0000256" key="3">
    <source>
        <dbReference type="ARBA" id="ARBA00022490"/>
    </source>
</evidence>